<evidence type="ECO:0000313" key="1">
    <source>
        <dbReference type="EMBL" id="KKQ46947.1"/>
    </source>
</evidence>
<proteinExistence type="predicted"/>
<protein>
    <submittedName>
        <fullName evidence="1">Uncharacterized protein</fullName>
    </submittedName>
</protein>
<feature type="non-terminal residue" evidence="1">
    <location>
        <position position="1"/>
    </location>
</feature>
<sequence>DKLKMEWLGKFQESLANLSNDISIPSTIYIAVDKDVADFFCRIIETEQFNQYSLTESKFKVIFLSAEIFHNMATFDGNVIRDTFLIIDSIYICRFLTKTP</sequence>
<dbReference type="EMBL" id="LBTU01000022">
    <property type="protein sequence ID" value="KKQ46947.1"/>
    <property type="molecule type" value="Genomic_DNA"/>
</dbReference>
<comment type="caution">
    <text evidence="1">The sequence shown here is derived from an EMBL/GenBank/DDBJ whole genome shotgun (WGS) entry which is preliminary data.</text>
</comment>
<name>A0A0G0HXC8_9BACT</name>
<dbReference type="Proteomes" id="UP000034430">
    <property type="component" value="Unassembled WGS sequence"/>
</dbReference>
<gene>
    <name evidence="1" type="ORF">US65_C0022G0012</name>
</gene>
<evidence type="ECO:0000313" key="2">
    <source>
        <dbReference type="Proteomes" id="UP000034430"/>
    </source>
</evidence>
<accession>A0A0G0HXC8</accession>
<dbReference type="AlphaFoldDB" id="A0A0G0HXC8"/>
<reference evidence="1 2" key="1">
    <citation type="journal article" date="2015" name="Nature">
        <title>rRNA introns, odd ribosomes, and small enigmatic genomes across a large radiation of phyla.</title>
        <authorList>
            <person name="Brown C.T."/>
            <person name="Hug L.A."/>
            <person name="Thomas B.C."/>
            <person name="Sharon I."/>
            <person name="Castelle C.J."/>
            <person name="Singh A."/>
            <person name="Wilkins M.J."/>
            <person name="Williams K.H."/>
            <person name="Banfield J.F."/>
        </authorList>
    </citation>
    <scope>NUCLEOTIDE SEQUENCE [LARGE SCALE GENOMIC DNA]</scope>
</reference>
<organism evidence="1 2">
    <name type="scientific">Candidatus Yanofskybacteria bacterium GW2011_GWC2_37_9</name>
    <dbReference type="NCBI Taxonomy" id="1619028"/>
    <lineage>
        <taxon>Bacteria</taxon>
        <taxon>Candidatus Yanofskyibacteriota</taxon>
    </lineage>
</organism>